<evidence type="ECO:0000313" key="11">
    <source>
        <dbReference type="EMBL" id="GAA1380579.1"/>
    </source>
</evidence>
<feature type="domain" description="Acyl-CoA dehydrogenase/oxidase C-terminal" evidence="8">
    <location>
        <begin position="249"/>
        <end position="397"/>
    </location>
</feature>
<keyword evidence="5 7" id="KW-0274">FAD</keyword>
<evidence type="ECO:0000313" key="12">
    <source>
        <dbReference type="Proteomes" id="UP001501414"/>
    </source>
</evidence>
<dbReference type="Gene3D" id="2.40.110.10">
    <property type="entry name" value="Butyryl-CoA Dehydrogenase, subunit A, domain 2"/>
    <property type="match status" value="1"/>
</dbReference>
<dbReference type="Pfam" id="PF00441">
    <property type="entry name" value="Acyl-CoA_dh_1"/>
    <property type="match status" value="1"/>
</dbReference>
<reference evidence="12" key="1">
    <citation type="journal article" date="2019" name="Int. J. Syst. Evol. Microbiol.">
        <title>The Global Catalogue of Microorganisms (GCM) 10K type strain sequencing project: providing services to taxonomists for standard genome sequencing and annotation.</title>
        <authorList>
            <consortium name="The Broad Institute Genomics Platform"/>
            <consortium name="The Broad Institute Genome Sequencing Center for Infectious Disease"/>
            <person name="Wu L."/>
            <person name="Ma J."/>
        </authorList>
    </citation>
    <scope>NUCLEOTIDE SEQUENCE [LARGE SCALE GENOMIC DNA]</scope>
    <source>
        <strain evidence="12">JCM 11896</strain>
    </source>
</reference>
<dbReference type="InterPro" id="IPR046373">
    <property type="entry name" value="Acyl-CoA_Oxase/DH_mid-dom_sf"/>
</dbReference>
<dbReference type="Proteomes" id="UP001501414">
    <property type="component" value="Unassembled WGS sequence"/>
</dbReference>
<dbReference type="RefSeq" id="WP_344017937.1">
    <property type="nucleotide sequence ID" value="NZ_BAAAJK010000001.1"/>
</dbReference>
<dbReference type="InterPro" id="IPR036250">
    <property type="entry name" value="AcylCo_DH-like_C"/>
</dbReference>
<feature type="domain" description="Acyl-CoA dehydrogenase/oxidase N-terminal" evidence="10">
    <location>
        <begin position="9"/>
        <end position="133"/>
    </location>
</feature>
<dbReference type="EMBL" id="BAAAJK010000001">
    <property type="protein sequence ID" value="GAA1380579.1"/>
    <property type="molecule type" value="Genomic_DNA"/>
</dbReference>
<dbReference type="Pfam" id="PF02771">
    <property type="entry name" value="Acyl-CoA_dh_N"/>
    <property type="match status" value="1"/>
</dbReference>
<dbReference type="InterPro" id="IPR037069">
    <property type="entry name" value="AcylCoA_DH/ox_N_sf"/>
</dbReference>
<evidence type="ECO:0000259" key="10">
    <source>
        <dbReference type="Pfam" id="PF02771"/>
    </source>
</evidence>
<dbReference type="Gene3D" id="1.10.540.10">
    <property type="entry name" value="Acyl-CoA dehydrogenase/oxidase, N-terminal domain"/>
    <property type="match status" value="1"/>
</dbReference>
<comment type="caution">
    <text evidence="11">The sequence shown here is derived from an EMBL/GenBank/DDBJ whole genome shotgun (WGS) entry which is preliminary data.</text>
</comment>
<accession>A0ABP4I8E2</accession>
<keyword evidence="6 7" id="KW-0560">Oxidoreductase</keyword>
<comment type="cofactor">
    <cofactor evidence="1 7">
        <name>FAD</name>
        <dbReference type="ChEBI" id="CHEBI:57692"/>
    </cofactor>
</comment>
<feature type="domain" description="Acyl-CoA oxidase/dehydrogenase middle" evidence="9">
    <location>
        <begin position="137"/>
        <end position="237"/>
    </location>
</feature>
<organism evidence="11 12">
    <name type="scientific">Pseudonocardia kongjuensis</name>
    <dbReference type="NCBI Taxonomy" id="102227"/>
    <lineage>
        <taxon>Bacteria</taxon>
        <taxon>Bacillati</taxon>
        <taxon>Actinomycetota</taxon>
        <taxon>Actinomycetes</taxon>
        <taxon>Pseudonocardiales</taxon>
        <taxon>Pseudonocardiaceae</taxon>
        <taxon>Pseudonocardia</taxon>
    </lineage>
</organism>
<protein>
    <submittedName>
        <fullName evidence="11">Acyl-CoA dehydrogenase family protein</fullName>
    </submittedName>
</protein>
<evidence type="ECO:0000256" key="1">
    <source>
        <dbReference type="ARBA" id="ARBA00001974"/>
    </source>
</evidence>
<dbReference type="PANTHER" id="PTHR48083">
    <property type="entry name" value="MEDIUM-CHAIN SPECIFIC ACYL-COA DEHYDROGENASE, MITOCHONDRIAL-RELATED"/>
    <property type="match status" value="1"/>
</dbReference>
<dbReference type="SUPFAM" id="SSF47203">
    <property type="entry name" value="Acyl-CoA dehydrogenase C-terminal domain-like"/>
    <property type="match status" value="1"/>
</dbReference>
<evidence type="ECO:0000256" key="5">
    <source>
        <dbReference type="ARBA" id="ARBA00022827"/>
    </source>
</evidence>
<dbReference type="Gene3D" id="1.20.140.10">
    <property type="entry name" value="Butyryl-CoA Dehydrogenase, subunit A, domain 3"/>
    <property type="match status" value="1"/>
</dbReference>
<dbReference type="InterPro" id="IPR050741">
    <property type="entry name" value="Acyl-CoA_dehydrogenase"/>
</dbReference>
<dbReference type="InterPro" id="IPR009100">
    <property type="entry name" value="AcylCoA_DH/oxidase_NM_dom_sf"/>
</dbReference>
<keyword evidence="12" id="KW-1185">Reference proteome</keyword>
<keyword evidence="4 7" id="KW-0285">Flavoprotein</keyword>
<sequence>MDFAPSPRAQEYQKLLLAFMDEHVYPAEPVYARQMAESGNPNFHPPVLEELKAQARSRGLWNLFHPHERPDWGAPGLSNLDYAPLAEIMGRSPLIAPEATNCNAPDTGNMEVLELFGTDEHKELWLQPLLAGEIASAFAMTEPDVASSDATNIELLMLPDGDDYVLNGRKWFASNALHAHCRVLIVMGKTDPEAAPHRQQSMMVVPLDTPGVTVVRALPVFGYLDREGHAEILFEDVRVPRSALLAGEGDGFMISQARLGPGRIHHCMRSIGAAERALDLMIARARERVTFGSPVAERSNIQDWIAEARIDIEMTRLLTLKAAWLMDTVGNREARTEIAAIKVAAPAVALRVIDRAIQVHGGAGVTEDFPLAGFYAHQRTLRLADGPDEVHKRTIARMELRRVESAGRR</sequence>
<evidence type="ECO:0000256" key="2">
    <source>
        <dbReference type="ARBA" id="ARBA00009347"/>
    </source>
</evidence>
<dbReference type="Pfam" id="PF02770">
    <property type="entry name" value="Acyl-CoA_dh_M"/>
    <property type="match status" value="1"/>
</dbReference>
<dbReference type="InterPro" id="IPR013786">
    <property type="entry name" value="AcylCoA_DH/ox_N"/>
</dbReference>
<proteinExistence type="inferred from homology"/>
<comment type="similarity">
    <text evidence="2 7">Belongs to the acyl-CoA dehydrogenase family.</text>
</comment>
<evidence type="ECO:0000256" key="7">
    <source>
        <dbReference type="RuleBase" id="RU362125"/>
    </source>
</evidence>
<name>A0ABP4I8E2_9PSEU</name>
<dbReference type="InterPro" id="IPR006091">
    <property type="entry name" value="Acyl-CoA_Oxase/DH_mid-dom"/>
</dbReference>
<dbReference type="PANTHER" id="PTHR48083:SF13">
    <property type="entry name" value="ACYL-COA DEHYDROGENASE FAMILY MEMBER 11"/>
    <property type="match status" value="1"/>
</dbReference>
<evidence type="ECO:0000259" key="9">
    <source>
        <dbReference type="Pfam" id="PF02770"/>
    </source>
</evidence>
<evidence type="ECO:0000256" key="6">
    <source>
        <dbReference type="ARBA" id="ARBA00023002"/>
    </source>
</evidence>
<evidence type="ECO:0000259" key="8">
    <source>
        <dbReference type="Pfam" id="PF00441"/>
    </source>
</evidence>
<comment type="subunit">
    <text evidence="3">Homodimer.</text>
</comment>
<gene>
    <name evidence="11" type="ORF">GCM10009613_05160</name>
</gene>
<evidence type="ECO:0000256" key="4">
    <source>
        <dbReference type="ARBA" id="ARBA00022630"/>
    </source>
</evidence>
<dbReference type="InterPro" id="IPR009075">
    <property type="entry name" value="AcylCo_DH/oxidase_C"/>
</dbReference>
<evidence type="ECO:0000256" key="3">
    <source>
        <dbReference type="ARBA" id="ARBA00011738"/>
    </source>
</evidence>
<dbReference type="SUPFAM" id="SSF56645">
    <property type="entry name" value="Acyl-CoA dehydrogenase NM domain-like"/>
    <property type="match status" value="1"/>
</dbReference>